<protein>
    <submittedName>
        <fullName evidence="1">Uncharacterized protein</fullName>
    </submittedName>
</protein>
<evidence type="ECO:0000313" key="2">
    <source>
        <dbReference type="Proteomes" id="UP000324091"/>
    </source>
</evidence>
<reference evidence="1 2" key="1">
    <citation type="submission" date="2019-04" db="EMBL/GenBank/DDBJ databases">
        <title>Chromosome genome assembly for Takifugu flavidus.</title>
        <authorList>
            <person name="Xiao S."/>
        </authorList>
    </citation>
    <scope>NUCLEOTIDE SEQUENCE [LARGE SCALE GENOMIC DNA]</scope>
    <source>
        <strain evidence="1">HTHZ2018</strain>
        <tissue evidence="1">Muscle</tissue>
    </source>
</reference>
<name>A0A5C6PKR3_9TELE</name>
<accession>A0A5C6PKR3</accession>
<proteinExistence type="predicted"/>
<evidence type="ECO:0000313" key="1">
    <source>
        <dbReference type="EMBL" id="TWW80035.1"/>
    </source>
</evidence>
<organism evidence="1 2">
    <name type="scientific">Takifugu flavidus</name>
    <name type="common">sansaifugu</name>
    <dbReference type="NCBI Taxonomy" id="433684"/>
    <lineage>
        <taxon>Eukaryota</taxon>
        <taxon>Metazoa</taxon>
        <taxon>Chordata</taxon>
        <taxon>Craniata</taxon>
        <taxon>Vertebrata</taxon>
        <taxon>Euteleostomi</taxon>
        <taxon>Actinopterygii</taxon>
        <taxon>Neopterygii</taxon>
        <taxon>Teleostei</taxon>
        <taxon>Neoteleostei</taxon>
        <taxon>Acanthomorphata</taxon>
        <taxon>Eupercaria</taxon>
        <taxon>Tetraodontiformes</taxon>
        <taxon>Tetradontoidea</taxon>
        <taxon>Tetraodontidae</taxon>
        <taxon>Takifugu</taxon>
    </lineage>
</organism>
<comment type="caution">
    <text evidence="1">The sequence shown here is derived from an EMBL/GenBank/DDBJ whole genome shotgun (WGS) entry which is preliminary data.</text>
</comment>
<keyword evidence="2" id="KW-1185">Reference proteome</keyword>
<dbReference type="EMBL" id="RHFK02000002">
    <property type="protein sequence ID" value="TWW80035.1"/>
    <property type="molecule type" value="Genomic_DNA"/>
</dbReference>
<dbReference type="Proteomes" id="UP000324091">
    <property type="component" value="Chromosome 10"/>
</dbReference>
<gene>
    <name evidence="1" type="ORF">D4764_10G0010650</name>
</gene>
<dbReference type="AlphaFoldDB" id="A0A5C6PKR3"/>
<feature type="non-terminal residue" evidence="1">
    <location>
        <position position="1"/>
    </location>
</feature>
<sequence>PRADLIRSQSSTAGQLFHYLGNFHSGNWMVHLLVIRLCSTLRIRVGDISSSPRKPNTVWVSCRLPPLRRRTVCQNLLGADQKSSSIASPNSSHARVFASATVVAATRLANLYCLRRPTDQP</sequence>